<evidence type="ECO:0000256" key="1">
    <source>
        <dbReference type="SAM" id="MobiDB-lite"/>
    </source>
</evidence>
<evidence type="ECO:0008006" key="4">
    <source>
        <dbReference type="Google" id="ProtNLM"/>
    </source>
</evidence>
<organism evidence="2 3">
    <name type="scientific">Flavobacterium tagetis</name>
    <dbReference type="NCBI Taxonomy" id="2801336"/>
    <lineage>
        <taxon>Bacteria</taxon>
        <taxon>Pseudomonadati</taxon>
        <taxon>Bacteroidota</taxon>
        <taxon>Flavobacteriia</taxon>
        <taxon>Flavobacteriales</taxon>
        <taxon>Flavobacteriaceae</taxon>
        <taxon>Flavobacterium</taxon>
    </lineage>
</organism>
<reference evidence="2 3" key="1">
    <citation type="submission" date="2021-01" db="EMBL/GenBank/DDBJ databases">
        <title>Genome seq and assembly of Flavobacterium sp. GN10.</title>
        <authorList>
            <person name="Chhetri G."/>
        </authorList>
    </citation>
    <scope>NUCLEOTIDE SEQUENCE [LARGE SCALE GENOMIC DNA]</scope>
    <source>
        <strain evidence="2 3">GN10</strain>
    </source>
</reference>
<comment type="caution">
    <text evidence="2">The sequence shown here is derived from an EMBL/GenBank/DDBJ whole genome shotgun (WGS) entry which is preliminary data.</text>
</comment>
<accession>A0ABS1KHV4</accession>
<feature type="region of interest" description="Disordered" evidence="1">
    <location>
        <begin position="200"/>
        <end position="221"/>
    </location>
</feature>
<gene>
    <name evidence="2" type="ORF">JI750_18795</name>
</gene>
<keyword evidence="3" id="KW-1185">Reference proteome</keyword>
<dbReference type="Proteomes" id="UP000603728">
    <property type="component" value="Unassembled WGS sequence"/>
</dbReference>
<feature type="compositionally biased region" description="Polar residues" evidence="1">
    <location>
        <begin position="209"/>
        <end position="218"/>
    </location>
</feature>
<evidence type="ECO:0000313" key="2">
    <source>
        <dbReference type="EMBL" id="MBL0738950.1"/>
    </source>
</evidence>
<proteinExistence type="predicted"/>
<dbReference type="RefSeq" id="WP_202005833.1">
    <property type="nucleotide sequence ID" value="NZ_JAERSF010000004.1"/>
</dbReference>
<evidence type="ECO:0000313" key="3">
    <source>
        <dbReference type="Proteomes" id="UP000603728"/>
    </source>
</evidence>
<sequence length="550" mass="61982">MKRLKFYFIITMTLIINSCGVNEEIGNQTSPKATTYVKPASINELLSDLENRNDELADFIISNPFSNFKQDDAKTDYFFDLEHIYVVKNDKNEAAYMIPVYIKSDISSSFLYSLSVEITNTEIDVKLVTKEPTDNGTFDYYGSSFDMYKKSSSTGKTKQIDCYCTKVVSDCTCHTTHAASGCDHPSVTISCNCSGSSVPPPAPGPGDATKTSWTSSGGAPTAYTPNGDGVYMALRKIFKPEYELSPLQKYAIVNNVPYSSMLIDFLNQEGKTPANKAFVSLIIYAIEDAQFSNLKQLSNSLQNFIYSQKSPLDVDLSHILNNLDLPENKKFNEIYKNLTESPEFKKLFLDIFADSNKFNVNFEINDHVYEDNDPLKKEVHATTSQNPITKAITIKVSKQILIAGTTMSQTNIENAKTILHECIHAYLFVKANNPSVGADFVKTLNTMYPTPKEQHDFMYNRMIPTMQTVLSEIRDLVTTIPKRILLEDYTMYPTTNPLTSTKFNWSDFYKYLSLNGLNETSCFKEDFPEGSDALSLLNQYVRSGKIELDR</sequence>
<name>A0ABS1KHV4_9FLAO</name>
<dbReference type="EMBL" id="JAERSF010000004">
    <property type="protein sequence ID" value="MBL0738950.1"/>
    <property type="molecule type" value="Genomic_DNA"/>
</dbReference>
<protein>
    <recommendedName>
        <fullName evidence="4">SprT-like family protein</fullName>
    </recommendedName>
</protein>